<dbReference type="EC" id="2.3.1.-" evidence="2"/>
<dbReference type="Gene3D" id="3.40.630.30">
    <property type="match status" value="1"/>
</dbReference>
<dbReference type="RefSeq" id="WP_101300373.1">
    <property type="nucleotide sequence ID" value="NZ_CP025197.1"/>
</dbReference>
<reference evidence="2 4" key="1">
    <citation type="submission" date="2017-12" db="EMBL/GenBank/DDBJ databases">
        <title>Complete genome sequence of Herbivorax saccincola GGR1, a novel Cellulosome-producing hydrolytic bacterium in a thermophilic biogas plant, established by Illumina and Nanopore MinION sequencing.</title>
        <authorList>
            <person name="Pechtl A."/>
            <person name="Ruckert C."/>
            <person name="Koeck D.E."/>
            <person name="Maus I."/>
            <person name="Winkler A."/>
            <person name="Kalinowski J."/>
            <person name="Puhler A."/>
            <person name="Schwarz W.W."/>
            <person name="Zverlov V.V."/>
            <person name="Schluter A."/>
            <person name="Liebl W."/>
        </authorList>
    </citation>
    <scope>NUCLEOTIDE SEQUENCE [LARGE SCALE GENOMIC DNA]</scope>
    <source>
        <strain evidence="2">GGR1</strain>
        <strain evidence="4">SR1</strain>
    </source>
</reference>
<dbReference type="NCBIfam" id="TIGR03827">
    <property type="entry name" value="GNAT_ablB"/>
    <property type="match status" value="1"/>
</dbReference>
<dbReference type="KEGG" id="hsc:HVS_06555"/>
<feature type="domain" description="N-acetyltransferase" evidence="1">
    <location>
        <begin position="133"/>
        <end position="284"/>
    </location>
</feature>
<dbReference type="AlphaFoldDB" id="A0A2K9E0D6"/>
<name>A0A2K9E0D6_9FIRM</name>
<dbReference type="CDD" id="cd04301">
    <property type="entry name" value="NAT_SF"/>
    <property type="match status" value="1"/>
</dbReference>
<dbReference type="SUPFAM" id="SSF55729">
    <property type="entry name" value="Acyl-CoA N-acyltransferases (Nat)"/>
    <property type="match status" value="1"/>
</dbReference>
<sequence>MYIQKLNFSDNRHKKLEDCLLYFDYFNSRLKILKYNVLSNDLTDEILRHAKRENLGKVIINCREEDLDVLKKAGFVVEGVINGFFRGKDAQCVSFFIDKERAQAKRVEEKDKILKMCMDKIPISQPEELKEGYQLIDCGEKEIPQMIEIFKDIFKTYPSPVFDANYLKKMIKEKMLFKAILKNGKIISIASADMDEENLNAEITDCATYPEYRGQGLLTNLIYSLENDLRKKGYYTLYSLSRAINPGINILLRKQGYHYKGRLINNSNICGGFEDMNIWVKNIIN</sequence>
<dbReference type="InterPro" id="IPR000182">
    <property type="entry name" value="GNAT_dom"/>
</dbReference>
<evidence type="ECO:0000313" key="2">
    <source>
        <dbReference type="EMBL" id="AUG57237.1"/>
    </source>
</evidence>
<protein>
    <submittedName>
        <fullName evidence="2">N-acetyltransferase YodP</fullName>
        <ecNumber evidence="2">2.3.1.-</ecNumber>
    </submittedName>
    <submittedName>
        <fullName evidence="3">Putative beta-lysine N-acetyltransferase</fullName>
    </submittedName>
</protein>
<evidence type="ECO:0000313" key="3">
    <source>
        <dbReference type="EMBL" id="PQQ67215.1"/>
    </source>
</evidence>
<evidence type="ECO:0000313" key="4">
    <source>
        <dbReference type="Proteomes" id="UP000233534"/>
    </source>
</evidence>
<reference evidence="3 5" key="2">
    <citation type="journal article" date="2018" name="Syst. Appl. Microbiol.">
        <title>Characterization and high-quality draft genome sequence of Herbivorax saccincola A7, an anaerobic, alkaliphilic, thermophilic, cellulolytic, and xylanolytic bacterium.</title>
        <authorList>
            <person name="Aikawa S."/>
            <person name="Baramee S."/>
            <person name="Sermsathanaswadi J."/>
            <person name="Thianheng P."/>
            <person name="Tachaapaikoon C."/>
            <person name="Shikata A."/>
            <person name="Waeonukul R."/>
            <person name="Pason P."/>
            <person name="Ratanakhanokchai K."/>
            <person name="Kosugi A."/>
        </authorList>
    </citation>
    <scope>NUCLEOTIDE SEQUENCE [LARGE SCALE GENOMIC DNA]</scope>
    <source>
        <strain evidence="3 5">A7</strain>
    </source>
</reference>
<gene>
    <name evidence="2" type="primary">yodP</name>
    <name evidence="3" type="ORF">B9R14_10955</name>
    <name evidence="2" type="ORF">HVS_06555</name>
</gene>
<dbReference type="PROSITE" id="PS51186">
    <property type="entry name" value="GNAT"/>
    <property type="match status" value="1"/>
</dbReference>
<organism evidence="2 4">
    <name type="scientific">Acetivibrio saccincola</name>
    <dbReference type="NCBI Taxonomy" id="1677857"/>
    <lineage>
        <taxon>Bacteria</taxon>
        <taxon>Bacillati</taxon>
        <taxon>Bacillota</taxon>
        <taxon>Clostridia</taxon>
        <taxon>Eubacteriales</taxon>
        <taxon>Oscillospiraceae</taxon>
        <taxon>Acetivibrio</taxon>
    </lineage>
</organism>
<dbReference type="OrthoDB" id="9790652at2"/>
<dbReference type="InterPro" id="IPR016181">
    <property type="entry name" value="Acyl_CoA_acyltransferase"/>
</dbReference>
<dbReference type="EMBL" id="NEMB01000003">
    <property type="protein sequence ID" value="PQQ67215.1"/>
    <property type="molecule type" value="Genomic_DNA"/>
</dbReference>
<evidence type="ECO:0000259" key="1">
    <source>
        <dbReference type="PROSITE" id="PS51186"/>
    </source>
</evidence>
<evidence type="ECO:0000313" key="5">
    <source>
        <dbReference type="Proteomes" id="UP000239720"/>
    </source>
</evidence>
<accession>A0A2K9E0D6</accession>
<dbReference type="Pfam" id="PF00583">
    <property type="entry name" value="Acetyltransf_1"/>
    <property type="match status" value="1"/>
</dbReference>
<keyword evidence="2" id="KW-0808">Transferase</keyword>
<proteinExistence type="predicted"/>
<dbReference type="Proteomes" id="UP000233534">
    <property type="component" value="Chromosome"/>
</dbReference>
<dbReference type="EMBL" id="CP025197">
    <property type="protein sequence ID" value="AUG57237.1"/>
    <property type="molecule type" value="Genomic_DNA"/>
</dbReference>
<dbReference type="Proteomes" id="UP000239720">
    <property type="component" value="Unassembled WGS sequence"/>
</dbReference>
<keyword evidence="4" id="KW-1185">Reference proteome</keyword>
<dbReference type="InterPro" id="IPR022525">
    <property type="entry name" value="GNAT_AblB"/>
</dbReference>
<dbReference type="GO" id="GO:0008080">
    <property type="term" value="F:N-acetyltransferase activity"/>
    <property type="evidence" value="ECO:0007669"/>
    <property type="project" value="InterPro"/>
</dbReference>
<keyword evidence="2" id="KW-0012">Acyltransferase</keyword>